<dbReference type="InterPro" id="IPR013766">
    <property type="entry name" value="Thioredoxin_domain"/>
</dbReference>
<name>A0A285HYY3_9ACTN</name>
<keyword evidence="3" id="KW-0575">Peroxidase</keyword>
<evidence type="ECO:0000256" key="10">
    <source>
        <dbReference type="ARBA" id="ARBA00041373"/>
    </source>
</evidence>
<dbReference type="GO" id="GO:0045454">
    <property type="term" value="P:cell redox homeostasis"/>
    <property type="evidence" value="ECO:0007669"/>
    <property type="project" value="TreeGrafter"/>
</dbReference>
<dbReference type="GO" id="GO:0008379">
    <property type="term" value="F:thioredoxin peroxidase activity"/>
    <property type="evidence" value="ECO:0007669"/>
    <property type="project" value="TreeGrafter"/>
</dbReference>
<comment type="catalytic activity">
    <reaction evidence="11">
        <text>a hydroperoxide + [thioredoxin]-dithiol = an alcohol + [thioredoxin]-disulfide + H2O</text>
        <dbReference type="Rhea" id="RHEA:62620"/>
        <dbReference type="Rhea" id="RHEA-COMP:10698"/>
        <dbReference type="Rhea" id="RHEA-COMP:10700"/>
        <dbReference type="ChEBI" id="CHEBI:15377"/>
        <dbReference type="ChEBI" id="CHEBI:29950"/>
        <dbReference type="ChEBI" id="CHEBI:30879"/>
        <dbReference type="ChEBI" id="CHEBI:35924"/>
        <dbReference type="ChEBI" id="CHEBI:50058"/>
        <dbReference type="EC" id="1.11.1.24"/>
    </reaction>
</comment>
<keyword evidence="14" id="KW-1185">Reference proteome</keyword>
<dbReference type="GO" id="GO:0034599">
    <property type="term" value="P:cellular response to oxidative stress"/>
    <property type="evidence" value="ECO:0007669"/>
    <property type="project" value="TreeGrafter"/>
</dbReference>
<dbReference type="SUPFAM" id="SSF52833">
    <property type="entry name" value="Thioredoxin-like"/>
    <property type="match status" value="1"/>
</dbReference>
<dbReference type="CDD" id="cd03017">
    <property type="entry name" value="PRX_BCP"/>
    <property type="match status" value="1"/>
</dbReference>
<accession>A0A285HYY3</accession>
<evidence type="ECO:0000256" key="11">
    <source>
        <dbReference type="ARBA" id="ARBA00049091"/>
    </source>
</evidence>
<sequence>MANKGDVVDDFELPDQDGVPRRLSALLADGPVVLFFYPAALSSGCTAEACNFRDLAAEFRAAGAQRVGISRDEVTKQKAFSDKHDFDYPLLSDPANSVAAKLGVKRKLPLGPLSTKRMTFVIDTDRTILEVIHSETNMNDHALLALASLRSAGTSPRKVDAEDTENGLGSA</sequence>
<keyword evidence="4" id="KW-0049">Antioxidant</keyword>
<feature type="domain" description="Thioredoxin" evidence="12">
    <location>
        <begin position="2"/>
        <end position="151"/>
    </location>
</feature>
<dbReference type="RefSeq" id="WP_097320932.1">
    <property type="nucleotide sequence ID" value="NZ_OBDY01000006.1"/>
</dbReference>
<dbReference type="PROSITE" id="PS51352">
    <property type="entry name" value="THIOREDOXIN_2"/>
    <property type="match status" value="1"/>
</dbReference>
<dbReference type="InterPro" id="IPR050924">
    <property type="entry name" value="Peroxiredoxin_BCP/PrxQ"/>
</dbReference>
<dbReference type="InterPro" id="IPR036249">
    <property type="entry name" value="Thioredoxin-like_sf"/>
</dbReference>
<evidence type="ECO:0000313" key="14">
    <source>
        <dbReference type="Proteomes" id="UP000219612"/>
    </source>
</evidence>
<dbReference type="EMBL" id="OBDY01000006">
    <property type="protein sequence ID" value="SNY40932.1"/>
    <property type="molecule type" value="Genomic_DNA"/>
</dbReference>
<protein>
    <recommendedName>
        <fullName evidence="2">thioredoxin-dependent peroxiredoxin</fullName>
        <ecNumber evidence="2">1.11.1.24</ecNumber>
    </recommendedName>
    <alternativeName>
        <fullName evidence="10">Bacterioferritin comigratory protein</fullName>
    </alternativeName>
    <alternativeName>
        <fullName evidence="8">Thioredoxin peroxidase</fullName>
    </alternativeName>
</protein>
<evidence type="ECO:0000313" key="13">
    <source>
        <dbReference type="EMBL" id="SNY40932.1"/>
    </source>
</evidence>
<dbReference type="GO" id="GO:0005737">
    <property type="term" value="C:cytoplasm"/>
    <property type="evidence" value="ECO:0007669"/>
    <property type="project" value="TreeGrafter"/>
</dbReference>
<dbReference type="PANTHER" id="PTHR42801:SF8">
    <property type="entry name" value="PEROXIREDOXIN RV1608C-RELATED"/>
    <property type="match status" value="1"/>
</dbReference>
<dbReference type="InterPro" id="IPR000866">
    <property type="entry name" value="AhpC/TSA"/>
</dbReference>
<dbReference type="EC" id="1.11.1.24" evidence="2"/>
<dbReference type="OrthoDB" id="9812811at2"/>
<dbReference type="Pfam" id="PF00578">
    <property type="entry name" value="AhpC-TSA"/>
    <property type="match status" value="1"/>
</dbReference>
<evidence type="ECO:0000256" key="4">
    <source>
        <dbReference type="ARBA" id="ARBA00022862"/>
    </source>
</evidence>
<dbReference type="AlphaFoldDB" id="A0A285HYY3"/>
<comment type="similarity">
    <text evidence="9">Belongs to the peroxiredoxin family. BCP/PrxQ subfamily.</text>
</comment>
<keyword evidence="5" id="KW-0560">Oxidoreductase</keyword>
<keyword evidence="6" id="KW-1015">Disulfide bond</keyword>
<dbReference type="PANTHER" id="PTHR42801">
    <property type="entry name" value="THIOREDOXIN-DEPENDENT PEROXIDE REDUCTASE"/>
    <property type="match status" value="1"/>
</dbReference>
<keyword evidence="7" id="KW-0676">Redox-active center</keyword>
<evidence type="ECO:0000256" key="5">
    <source>
        <dbReference type="ARBA" id="ARBA00023002"/>
    </source>
</evidence>
<evidence type="ECO:0000256" key="9">
    <source>
        <dbReference type="ARBA" id="ARBA00038489"/>
    </source>
</evidence>
<evidence type="ECO:0000256" key="7">
    <source>
        <dbReference type="ARBA" id="ARBA00023284"/>
    </source>
</evidence>
<evidence type="ECO:0000256" key="6">
    <source>
        <dbReference type="ARBA" id="ARBA00023157"/>
    </source>
</evidence>
<dbReference type="Proteomes" id="UP000219612">
    <property type="component" value="Unassembled WGS sequence"/>
</dbReference>
<comment type="function">
    <text evidence="1">Thiol-specific peroxidase that catalyzes the reduction of hydrogen peroxide and organic hydroperoxides to water and alcohols, respectively. Plays a role in cell protection against oxidative stress by detoxifying peroxides and as sensor of hydrogen peroxide-mediated signaling events.</text>
</comment>
<evidence type="ECO:0000259" key="12">
    <source>
        <dbReference type="PROSITE" id="PS51352"/>
    </source>
</evidence>
<organism evidence="13 14">
    <name type="scientific">Paractinoplanes atraurantiacus</name>
    <dbReference type="NCBI Taxonomy" id="1036182"/>
    <lineage>
        <taxon>Bacteria</taxon>
        <taxon>Bacillati</taxon>
        <taxon>Actinomycetota</taxon>
        <taxon>Actinomycetes</taxon>
        <taxon>Micromonosporales</taxon>
        <taxon>Micromonosporaceae</taxon>
        <taxon>Paractinoplanes</taxon>
    </lineage>
</organism>
<evidence type="ECO:0000256" key="8">
    <source>
        <dbReference type="ARBA" id="ARBA00032824"/>
    </source>
</evidence>
<reference evidence="13 14" key="1">
    <citation type="submission" date="2017-09" db="EMBL/GenBank/DDBJ databases">
        <authorList>
            <person name="Ehlers B."/>
            <person name="Leendertz F.H."/>
        </authorList>
    </citation>
    <scope>NUCLEOTIDE SEQUENCE [LARGE SCALE GENOMIC DNA]</scope>
    <source>
        <strain evidence="13 14">CGMCC 4.6857</strain>
    </source>
</reference>
<gene>
    <name evidence="13" type="ORF">SAMN05421748_106101</name>
</gene>
<evidence type="ECO:0000256" key="1">
    <source>
        <dbReference type="ARBA" id="ARBA00003330"/>
    </source>
</evidence>
<dbReference type="Gene3D" id="3.40.30.10">
    <property type="entry name" value="Glutaredoxin"/>
    <property type="match status" value="1"/>
</dbReference>
<evidence type="ECO:0000256" key="2">
    <source>
        <dbReference type="ARBA" id="ARBA00013017"/>
    </source>
</evidence>
<proteinExistence type="inferred from homology"/>
<evidence type="ECO:0000256" key="3">
    <source>
        <dbReference type="ARBA" id="ARBA00022559"/>
    </source>
</evidence>